<dbReference type="Proteomes" id="UP000196240">
    <property type="component" value="Unassembled WGS sequence"/>
</dbReference>
<dbReference type="InterPro" id="IPR039420">
    <property type="entry name" value="WalR-like"/>
</dbReference>
<dbReference type="SUPFAM" id="SSF52172">
    <property type="entry name" value="CheY-like"/>
    <property type="match status" value="1"/>
</dbReference>
<dbReference type="InterPro" id="IPR001867">
    <property type="entry name" value="OmpR/PhoB-type_DNA-bd"/>
</dbReference>
<evidence type="ECO:0000259" key="9">
    <source>
        <dbReference type="PROSITE" id="PS51755"/>
    </source>
</evidence>
<dbReference type="GO" id="GO:0005829">
    <property type="term" value="C:cytosol"/>
    <property type="evidence" value="ECO:0007669"/>
    <property type="project" value="TreeGrafter"/>
</dbReference>
<evidence type="ECO:0000259" key="8">
    <source>
        <dbReference type="PROSITE" id="PS50110"/>
    </source>
</evidence>
<gene>
    <name evidence="10" type="primary">phoB_1</name>
    <name evidence="10" type="ORF">ACNJC6_00863</name>
</gene>
<dbReference type="PANTHER" id="PTHR48111:SF1">
    <property type="entry name" value="TWO-COMPONENT RESPONSE REGULATOR ORR33"/>
    <property type="match status" value="1"/>
</dbReference>
<keyword evidence="4 7" id="KW-0238">DNA-binding</keyword>
<dbReference type="CDD" id="cd00383">
    <property type="entry name" value="trans_reg_C"/>
    <property type="match status" value="1"/>
</dbReference>
<dbReference type="InterPro" id="IPR001789">
    <property type="entry name" value="Sig_transdc_resp-reg_receiver"/>
</dbReference>
<name>A0A1R7QAG2_ACIJO</name>
<dbReference type="AlphaFoldDB" id="A0A1R7QAG2"/>
<dbReference type="GO" id="GO:0000976">
    <property type="term" value="F:transcription cis-regulatory region binding"/>
    <property type="evidence" value="ECO:0007669"/>
    <property type="project" value="TreeGrafter"/>
</dbReference>
<dbReference type="SUPFAM" id="SSF46894">
    <property type="entry name" value="C-terminal effector domain of the bipartite response regulators"/>
    <property type="match status" value="1"/>
</dbReference>
<feature type="DNA-binding region" description="OmpR/PhoB-type" evidence="7">
    <location>
        <begin position="82"/>
        <end position="187"/>
    </location>
</feature>
<evidence type="ECO:0000256" key="3">
    <source>
        <dbReference type="ARBA" id="ARBA00023015"/>
    </source>
</evidence>
<dbReference type="Gene3D" id="3.40.50.2300">
    <property type="match status" value="1"/>
</dbReference>
<evidence type="ECO:0000256" key="2">
    <source>
        <dbReference type="ARBA" id="ARBA00023012"/>
    </source>
</evidence>
<dbReference type="GO" id="GO:0000156">
    <property type="term" value="F:phosphorelay response regulator activity"/>
    <property type="evidence" value="ECO:0007669"/>
    <property type="project" value="TreeGrafter"/>
</dbReference>
<accession>A0A1R7QAG2</accession>
<dbReference type="InterPro" id="IPR036388">
    <property type="entry name" value="WH-like_DNA-bd_sf"/>
</dbReference>
<keyword evidence="5" id="KW-0804">Transcription</keyword>
<sequence>MDWEEATDISLAFIIAFKQNPLTKNIPLIFVTTTFNDQSIAEYLNAGADDYVIKPCLNYVLGVRVRFALLQLEKFLPSNHSISTVEQSGVPKLKFDSLQKIIFLDFNGKAESIELCPIGFKLLYLLAQNPDRPISRTIIKNHLCGTLDKIDDRTVDVYIRRLRLSLSKNNIEEIIRTVRGVGYSFNSSLVTYLLA</sequence>
<feature type="domain" description="Response regulatory" evidence="8">
    <location>
        <begin position="1"/>
        <end position="69"/>
    </location>
</feature>
<keyword evidence="3" id="KW-0805">Transcription regulation</keyword>
<dbReference type="Gene3D" id="1.10.10.10">
    <property type="entry name" value="Winged helix-like DNA-binding domain superfamily/Winged helix DNA-binding domain"/>
    <property type="match status" value="1"/>
</dbReference>
<evidence type="ECO:0000256" key="1">
    <source>
        <dbReference type="ARBA" id="ARBA00022553"/>
    </source>
</evidence>
<evidence type="ECO:0000313" key="10">
    <source>
        <dbReference type="EMBL" id="SJX21253.1"/>
    </source>
</evidence>
<keyword evidence="2" id="KW-0902">Two-component regulatory system</keyword>
<dbReference type="EMBL" id="FUUY01000002">
    <property type="protein sequence ID" value="SJX21253.1"/>
    <property type="molecule type" value="Genomic_DNA"/>
</dbReference>
<dbReference type="PROSITE" id="PS50110">
    <property type="entry name" value="RESPONSE_REGULATORY"/>
    <property type="match status" value="1"/>
</dbReference>
<evidence type="ECO:0000256" key="4">
    <source>
        <dbReference type="ARBA" id="ARBA00023125"/>
    </source>
</evidence>
<dbReference type="PROSITE" id="PS51755">
    <property type="entry name" value="OMPR_PHOB"/>
    <property type="match status" value="1"/>
</dbReference>
<evidence type="ECO:0000256" key="6">
    <source>
        <dbReference type="PROSITE-ProRule" id="PRU00169"/>
    </source>
</evidence>
<dbReference type="RefSeq" id="WP_171304157.1">
    <property type="nucleotide sequence ID" value="NZ_FUUY01000002.1"/>
</dbReference>
<dbReference type="InterPro" id="IPR016032">
    <property type="entry name" value="Sig_transdc_resp-reg_C-effctor"/>
</dbReference>
<organism evidence="10 11">
    <name type="scientific">Acinetobacter johnsonii</name>
    <dbReference type="NCBI Taxonomy" id="40214"/>
    <lineage>
        <taxon>Bacteria</taxon>
        <taxon>Pseudomonadati</taxon>
        <taxon>Pseudomonadota</taxon>
        <taxon>Gammaproteobacteria</taxon>
        <taxon>Moraxellales</taxon>
        <taxon>Moraxellaceae</taxon>
        <taxon>Acinetobacter</taxon>
    </lineage>
</organism>
<evidence type="ECO:0000313" key="11">
    <source>
        <dbReference type="Proteomes" id="UP000196240"/>
    </source>
</evidence>
<dbReference type="InterPro" id="IPR011006">
    <property type="entry name" value="CheY-like_superfamily"/>
</dbReference>
<dbReference type="PANTHER" id="PTHR48111">
    <property type="entry name" value="REGULATOR OF RPOS"/>
    <property type="match status" value="1"/>
</dbReference>
<proteinExistence type="predicted"/>
<protein>
    <submittedName>
        <fullName evidence="10">Phosphate regulon transcriptional regulatory protein PhoB</fullName>
    </submittedName>
</protein>
<evidence type="ECO:0000256" key="7">
    <source>
        <dbReference type="PROSITE-ProRule" id="PRU01091"/>
    </source>
</evidence>
<dbReference type="SMART" id="SM00862">
    <property type="entry name" value="Trans_reg_C"/>
    <property type="match status" value="1"/>
</dbReference>
<keyword evidence="1" id="KW-0597">Phosphoprotein</keyword>
<dbReference type="Pfam" id="PF00486">
    <property type="entry name" value="Trans_reg_C"/>
    <property type="match status" value="1"/>
</dbReference>
<comment type="caution">
    <text evidence="6">Lacks conserved residue(s) required for the propagation of feature annotation.</text>
</comment>
<dbReference type="GO" id="GO:0006355">
    <property type="term" value="P:regulation of DNA-templated transcription"/>
    <property type="evidence" value="ECO:0007669"/>
    <property type="project" value="InterPro"/>
</dbReference>
<feature type="domain" description="OmpR/PhoB-type" evidence="9">
    <location>
        <begin position="82"/>
        <end position="187"/>
    </location>
</feature>
<evidence type="ECO:0000256" key="5">
    <source>
        <dbReference type="ARBA" id="ARBA00023163"/>
    </source>
</evidence>
<reference evidence="10 11" key="1">
    <citation type="submission" date="2017-02" db="EMBL/GenBank/DDBJ databases">
        <authorList>
            <person name="Peterson S.W."/>
        </authorList>
    </citation>
    <scope>NUCLEOTIDE SEQUENCE [LARGE SCALE GENOMIC DNA]</scope>
    <source>
        <strain evidence="10">C6</strain>
    </source>
</reference>
<dbReference type="GO" id="GO:0032993">
    <property type="term" value="C:protein-DNA complex"/>
    <property type="evidence" value="ECO:0007669"/>
    <property type="project" value="TreeGrafter"/>
</dbReference>